<feature type="region of interest" description="Disordered" evidence="8">
    <location>
        <begin position="568"/>
        <end position="590"/>
    </location>
</feature>
<evidence type="ECO:0000256" key="1">
    <source>
        <dbReference type="ARBA" id="ARBA00001933"/>
    </source>
</evidence>
<accession>A0A1B5L1S7</accession>
<gene>
    <name evidence="9" type="ORF">UVI_02024210</name>
</gene>
<evidence type="ECO:0000256" key="7">
    <source>
        <dbReference type="RuleBase" id="RU000382"/>
    </source>
</evidence>
<dbReference type="PANTHER" id="PTHR43321">
    <property type="entry name" value="GLUTAMATE DECARBOXYLASE"/>
    <property type="match status" value="1"/>
</dbReference>
<evidence type="ECO:0000256" key="3">
    <source>
        <dbReference type="ARBA" id="ARBA00012421"/>
    </source>
</evidence>
<dbReference type="Gene3D" id="3.90.1150.160">
    <property type="match status" value="1"/>
</dbReference>
<dbReference type="SUPFAM" id="SSF53383">
    <property type="entry name" value="PLP-dependent transferases"/>
    <property type="match status" value="2"/>
</dbReference>
<comment type="caution">
    <text evidence="9">The sequence shown here is derived from an EMBL/GenBank/DDBJ whole genome shotgun (WGS) entry which is preliminary data.</text>
</comment>
<comment type="cofactor">
    <cofactor evidence="1 6 7">
        <name>pyridoxal 5'-phosphate</name>
        <dbReference type="ChEBI" id="CHEBI:597326"/>
    </cofactor>
</comment>
<feature type="compositionally biased region" description="Polar residues" evidence="8">
    <location>
        <begin position="568"/>
        <end position="583"/>
    </location>
</feature>
<dbReference type="InterPro" id="IPR002129">
    <property type="entry name" value="PyrdxlP-dep_de-COase"/>
</dbReference>
<dbReference type="PANTHER" id="PTHR43321:SF6">
    <property type="entry name" value="GLUTAMATE DECARBOXYLASE"/>
    <property type="match status" value="1"/>
</dbReference>
<sequence length="590" mass="65847">MVHLSAIVNGNADASSSGDKVSKLADQAASLLRLSSDADDMTTSVYGSRFAEQDLPKLEMPERAMPREVAYRMIKDDLSLDNNPKLKYALEEEAEKLMADSLSKNFIDYEEYPQSADIQNRCVNMIGKLFHAPSGTSVGTSSVGSSEAIMLAVLAMKRRWKMRRQAEGKSTDRPNLIMSSAVQVCWEKATRYFEIEEKFINCTPTRFVIDPEEMVASCDENTIGCILILGTTYTGDYEDVKAVNDLLVHKNLHVPIHVDAASGGFVAPFVVPDLQWDFRCEKVVSINVSGHKVGFPITMHEQAVPFPYPPSPNPQPRTSSKAKALTVAFFQYGLVYPGVGWVVWRAPEYLPQDLVFNIDYLGAQQSSFTLNFSKGASQVIGQYYQLIRLGKQGYRAIMSNLTRTADYLSDSLQEQGFVIMSKRSGRGLPLVAFRFAGPNDKDGRDGRHYDEFALAHQLRCRGWVVPAYTMAPNTNKMKMLRVVVREDFTRARCDVLIEDIKLCMGMLEEMDRDAVKTQEEYVKTHMLSSGKPRNAKHATHHYKVSQSVSQSVMLGFFFRVGSDGTLTGSEPLQNEGHSLQGKTGKTHSVC</sequence>
<dbReference type="EC" id="4.1.1.15" evidence="3"/>
<proteinExistence type="inferred from homology"/>
<evidence type="ECO:0000313" key="9">
    <source>
        <dbReference type="EMBL" id="GAO17400.1"/>
    </source>
</evidence>
<keyword evidence="4 6" id="KW-0663">Pyridoxal phosphate</keyword>
<keyword evidence="5 7" id="KW-0456">Lyase</keyword>
<dbReference type="GO" id="GO:0004351">
    <property type="term" value="F:glutamate decarboxylase activity"/>
    <property type="evidence" value="ECO:0007669"/>
    <property type="project" value="UniProtKB-EC"/>
</dbReference>
<evidence type="ECO:0000256" key="4">
    <source>
        <dbReference type="ARBA" id="ARBA00022898"/>
    </source>
</evidence>
<protein>
    <recommendedName>
        <fullName evidence="3">glutamate decarboxylase</fullName>
        <ecNumber evidence="3">4.1.1.15</ecNumber>
    </recommendedName>
</protein>
<feature type="modified residue" description="N6-(pyridoxal phosphate)lysine" evidence="6">
    <location>
        <position position="292"/>
    </location>
</feature>
<evidence type="ECO:0000256" key="8">
    <source>
        <dbReference type="SAM" id="MobiDB-lite"/>
    </source>
</evidence>
<dbReference type="InterPro" id="IPR010107">
    <property type="entry name" value="Glutamate_decarboxylase"/>
</dbReference>
<dbReference type="InterPro" id="IPR015424">
    <property type="entry name" value="PyrdxlP-dep_Trfase"/>
</dbReference>
<dbReference type="InterPro" id="IPR015421">
    <property type="entry name" value="PyrdxlP-dep_Trfase_major"/>
</dbReference>
<dbReference type="Pfam" id="PF00282">
    <property type="entry name" value="Pyridoxal_deC"/>
    <property type="match status" value="2"/>
</dbReference>
<evidence type="ECO:0000313" key="10">
    <source>
        <dbReference type="Proteomes" id="UP000054053"/>
    </source>
</evidence>
<evidence type="ECO:0000256" key="6">
    <source>
        <dbReference type="PIRSR" id="PIRSR602129-50"/>
    </source>
</evidence>
<evidence type="ECO:0000256" key="2">
    <source>
        <dbReference type="ARBA" id="ARBA00009533"/>
    </source>
</evidence>
<dbReference type="EMBL" id="BBTG02000009">
    <property type="protein sequence ID" value="GAO17400.1"/>
    <property type="molecule type" value="Genomic_DNA"/>
</dbReference>
<dbReference type="Gene3D" id="4.10.280.50">
    <property type="match status" value="1"/>
</dbReference>
<dbReference type="Proteomes" id="UP000054053">
    <property type="component" value="Unassembled WGS sequence"/>
</dbReference>
<organism evidence="9 10">
    <name type="scientific">Ustilaginoidea virens</name>
    <name type="common">Rice false smut fungus</name>
    <name type="synonym">Villosiclava virens</name>
    <dbReference type="NCBI Taxonomy" id="1159556"/>
    <lineage>
        <taxon>Eukaryota</taxon>
        <taxon>Fungi</taxon>
        <taxon>Dikarya</taxon>
        <taxon>Ascomycota</taxon>
        <taxon>Pezizomycotina</taxon>
        <taxon>Sordariomycetes</taxon>
        <taxon>Hypocreomycetidae</taxon>
        <taxon>Hypocreales</taxon>
        <taxon>Clavicipitaceae</taxon>
        <taxon>Ustilaginoidea</taxon>
    </lineage>
</organism>
<comment type="similarity">
    <text evidence="2 7">Belongs to the group II decarboxylase family.</text>
</comment>
<dbReference type="Gene3D" id="3.40.640.10">
    <property type="entry name" value="Type I PLP-dependent aspartate aminotransferase-like (Major domain)"/>
    <property type="match status" value="1"/>
</dbReference>
<dbReference type="AlphaFoldDB" id="A0A1B5L1S7"/>
<name>A0A1B5L1S7_USTVR</name>
<reference evidence="10" key="1">
    <citation type="journal article" date="2016" name="Genome Announc.">
        <title>Genome sequence of Ustilaginoidea virens IPU010, a rice pathogenic fungus causing false smut.</title>
        <authorList>
            <person name="Kumagai T."/>
            <person name="Ishii T."/>
            <person name="Terai G."/>
            <person name="Umemura M."/>
            <person name="Machida M."/>
            <person name="Asai K."/>
        </authorList>
    </citation>
    <scope>NUCLEOTIDE SEQUENCE [LARGE SCALE GENOMIC DNA]</scope>
    <source>
        <strain evidence="10">IPU010</strain>
    </source>
</reference>
<dbReference type="GO" id="GO:0006538">
    <property type="term" value="P:L-glutamate catabolic process"/>
    <property type="evidence" value="ECO:0007669"/>
    <property type="project" value="TreeGrafter"/>
</dbReference>
<evidence type="ECO:0000256" key="5">
    <source>
        <dbReference type="ARBA" id="ARBA00023239"/>
    </source>
</evidence>
<dbReference type="GO" id="GO:0005829">
    <property type="term" value="C:cytosol"/>
    <property type="evidence" value="ECO:0007669"/>
    <property type="project" value="TreeGrafter"/>
</dbReference>
<dbReference type="GO" id="GO:0030170">
    <property type="term" value="F:pyridoxal phosphate binding"/>
    <property type="evidence" value="ECO:0007669"/>
    <property type="project" value="InterPro"/>
</dbReference>